<accession>A0A9P6N932</accession>
<dbReference type="EMBL" id="MU167368">
    <property type="protein sequence ID" value="KAG0141869.1"/>
    <property type="molecule type" value="Genomic_DNA"/>
</dbReference>
<reference evidence="2" key="1">
    <citation type="submission" date="2013-11" db="EMBL/GenBank/DDBJ databases">
        <title>Genome sequence of the fusiform rust pathogen reveals effectors for host alternation and coevolution with pine.</title>
        <authorList>
            <consortium name="DOE Joint Genome Institute"/>
            <person name="Smith K."/>
            <person name="Pendleton A."/>
            <person name="Kubisiak T."/>
            <person name="Anderson C."/>
            <person name="Salamov A."/>
            <person name="Aerts A."/>
            <person name="Riley R."/>
            <person name="Clum A."/>
            <person name="Lindquist E."/>
            <person name="Ence D."/>
            <person name="Campbell M."/>
            <person name="Kronenberg Z."/>
            <person name="Feau N."/>
            <person name="Dhillon B."/>
            <person name="Hamelin R."/>
            <person name="Burleigh J."/>
            <person name="Smith J."/>
            <person name="Yandell M."/>
            <person name="Nelson C."/>
            <person name="Grigoriev I."/>
            <person name="Davis J."/>
        </authorList>
    </citation>
    <scope>NUCLEOTIDE SEQUENCE</scope>
    <source>
        <strain evidence="2">G11</strain>
    </source>
</reference>
<feature type="region of interest" description="Disordered" evidence="1">
    <location>
        <begin position="344"/>
        <end position="458"/>
    </location>
</feature>
<gene>
    <name evidence="2" type="ORF">CROQUDRAFT_663278</name>
</gene>
<comment type="caution">
    <text evidence="2">The sequence shown here is derived from an EMBL/GenBank/DDBJ whole genome shotgun (WGS) entry which is preliminary data.</text>
</comment>
<name>A0A9P6N932_9BASI</name>
<proteinExistence type="predicted"/>
<dbReference type="AlphaFoldDB" id="A0A9P6N932"/>
<feature type="compositionally biased region" description="Pro residues" evidence="1">
    <location>
        <begin position="1"/>
        <end position="10"/>
    </location>
</feature>
<organism evidence="2 3">
    <name type="scientific">Cronartium quercuum f. sp. fusiforme G11</name>
    <dbReference type="NCBI Taxonomy" id="708437"/>
    <lineage>
        <taxon>Eukaryota</taxon>
        <taxon>Fungi</taxon>
        <taxon>Dikarya</taxon>
        <taxon>Basidiomycota</taxon>
        <taxon>Pucciniomycotina</taxon>
        <taxon>Pucciniomycetes</taxon>
        <taxon>Pucciniales</taxon>
        <taxon>Coleosporiaceae</taxon>
        <taxon>Cronartium</taxon>
    </lineage>
</organism>
<dbReference type="OrthoDB" id="2568455at2759"/>
<evidence type="ECO:0000313" key="2">
    <source>
        <dbReference type="EMBL" id="KAG0141869.1"/>
    </source>
</evidence>
<feature type="region of interest" description="Disordered" evidence="1">
    <location>
        <begin position="1"/>
        <end position="96"/>
    </location>
</feature>
<evidence type="ECO:0000256" key="1">
    <source>
        <dbReference type="SAM" id="MobiDB-lite"/>
    </source>
</evidence>
<feature type="compositionally biased region" description="Low complexity" evidence="1">
    <location>
        <begin position="11"/>
        <end position="28"/>
    </location>
</feature>
<protein>
    <submittedName>
        <fullName evidence="2">Uncharacterized protein</fullName>
    </submittedName>
</protein>
<feature type="compositionally biased region" description="Low complexity" evidence="1">
    <location>
        <begin position="55"/>
        <end position="77"/>
    </location>
</feature>
<keyword evidence="3" id="KW-1185">Reference proteome</keyword>
<dbReference type="Proteomes" id="UP000886653">
    <property type="component" value="Unassembled WGS sequence"/>
</dbReference>
<evidence type="ECO:0000313" key="3">
    <source>
        <dbReference type="Proteomes" id="UP000886653"/>
    </source>
</evidence>
<sequence>MNHPLSPPPLQSSHSHSQSQSHSHSQSHTVLLDYPPRSPEDGPHSAITLLPPSPASSSPDSAASNSHLRSSPPLSSSATQTRAGFKSLGPNSSQDDQDLFELFSTQCKKMFYDGDPHATKSVEQIIKHLPAASKAAFTKQMASIRSQFHRDAASSRRAEVDKLLLDTLPSSVIIKSVGNDSSLSAMRSPRARQERKDRLKKFINAHCVRNMVGVHPFFSSLCAVLHLLLIPARKGGSGKRRIEWDIDLALFCEAGGEPFLRDSIEFLKGVLGFEDHLKSLAAPSFVSSSFDHTVEGDEDDDVPLDMIIGHPDGDDGLTLEERQELEVDEEFESARELTPAEIARAGATEEEGPFADSSSASVEEEESGSGQRRKGKAVADAGRGRAISDPFLDPRPTVATPIPLRPTRISPQITVSPAVEDPPGSTSSTPKATHAPLPVPQHRRSPTQNSLDAPPPSEIRIFRSPSYLTNPELRELIETFPSFISIRCRSLRFNSAGIVDGTGKTVGEKRNAGNGNNGTGLIGHGLIRLSVFERDENWKGTFLERIKLFFFRMFGI</sequence>